<evidence type="ECO:0000313" key="1">
    <source>
        <dbReference type="EMBL" id="NIR74494.1"/>
    </source>
</evidence>
<dbReference type="AlphaFoldDB" id="A0AAE4Z6Z1"/>
<comment type="caution">
    <text evidence="1">The sequence shown here is derived from an EMBL/GenBank/DDBJ whole genome shotgun (WGS) entry which is preliminary data.</text>
</comment>
<evidence type="ECO:0008006" key="3">
    <source>
        <dbReference type="Google" id="ProtNLM"/>
    </source>
</evidence>
<sequence>MSTRMIRNETGLALLAVLLAMALLTAIGAALTAVGIVEYRTSLNHRSATRALLLADGGATHALGLMRGPLAGYTYTDIILGADRTPNTADDGLLDGFLGLDSDDALPDGGVTLPHGRYSVRIVNDDGDPSGDPYIDTNNRFIALCRGETPDGGVAEVRVMLAAPSYPAVATRGDLYVPGDPAVLGRPGKCGGVHANRVISVSGHPIIDGGVTATEDVIVSGTIYDSFGNIVEPAYAPPIEIPDYEPMDYCASADFVLRDKKIYVTGPPEEMYPLNPGKFSGWQWDTEESAYVLNASDAVEGTVCADGNIKVNGNLGSTGDPFNISFLATGSVQLGGTPIIEAAHPDGILVMAGGDAQLGGNLSGSTPYYAGMIYAGAQCQVNGNPLVEGHIVCADNEDPYGANDLFDDNKINGTPTINYDCSGVQRRTLMAAWWESRTL</sequence>
<proteinExistence type="predicted"/>
<organism evidence="1 2">
    <name type="scientific">Candidatus Kutchimonas denitrificans</name>
    <dbReference type="NCBI Taxonomy" id="3056748"/>
    <lineage>
        <taxon>Bacteria</taxon>
        <taxon>Pseudomonadati</taxon>
        <taxon>Gemmatimonadota</taxon>
        <taxon>Gemmatimonadia</taxon>
        <taxon>Candidatus Palauibacterales</taxon>
        <taxon>Candidatus Palauibacteraceae</taxon>
        <taxon>Candidatus Kutchimonas</taxon>
    </lineage>
</organism>
<name>A0AAE4Z6Z1_9BACT</name>
<dbReference type="EMBL" id="JAACAK010000046">
    <property type="protein sequence ID" value="NIR74494.1"/>
    <property type="molecule type" value="Genomic_DNA"/>
</dbReference>
<gene>
    <name evidence="1" type="ORF">GWO12_05210</name>
</gene>
<protein>
    <recommendedName>
        <fullName evidence="3">Type 4 fimbrial biogenesis protein PilX N-terminal domain-containing protein</fullName>
    </recommendedName>
</protein>
<dbReference type="Proteomes" id="UP000702544">
    <property type="component" value="Unassembled WGS sequence"/>
</dbReference>
<evidence type="ECO:0000313" key="2">
    <source>
        <dbReference type="Proteomes" id="UP000702544"/>
    </source>
</evidence>
<reference evidence="1 2" key="1">
    <citation type="submission" date="2020-01" db="EMBL/GenBank/DDBJ databases">
        <title>Genomes assembled from Gulf of Kutch pelagic sediment metagenomes.</title>
        <authorList>
            <person name="Chandrashekar M."/>
            <person name="Mahajan M.S."/>
            <person name="Dave K.J."/>
            <person name="Vatsa P."/>
            <person name="Nathani N.M."/>
        </authorList>
    </citation>
    <scope>NUCLEOTIDE SEQUENCE [LARGE SCALE GENOMIC DNA]</scope>
    <source>
        <strain evidence="1">KS3-K002</strain>
    </source>
</reference>
<accession>A0AAE4Z6Z1</accession>